<proteinExistence type="inferred from homology"/>
<protein>
    <recommendedName>
        <fullName evidence="6">Ethylene insensitive 3-like DNA-binding domain-containing protein</fullName>
    </recommendedName>
</protein>
<evidence type="ECO:0000313" key="8">
    <source>
        <dbReference type="Proteomes" id="UP000826656"/>
    </source>
</evidence>
<keyword evidence="8" id="KW-1185">Reference proteome</keyword>
<dbReference type="InterPro" id="IPR006957">
    <property type="entry name" value="EIN3"/>
</dbReference>
<sequence>MEPLSPINSEEIIEDEEINYDDLKRRMWKDRMRMQILKRDMIINSTSEELSLDEESEESEAKQEQSRRKKMSRAQDSVLKYMVKIMEICKGQGFVYGIVPEKGKPVTGSSDSLREWWKDKVRFEKNAPNAVATIFLPKLVEENHVNSCMDLLNDLQDTTLGSLLSSLMQHCIPPQRRFPLDKGLAPPWWPTGKELWWGDQGFSQEQGPPPYKKPHDLKKAWKVSVLAGIIKHMSVNFDKMRRLVKQSKSLQNKMTAKETATWSKVVNQEEVLVEMTQKSLRIISISKEEEDDEYLALRRKEKRKGTVFESDIDIDDMLYQNLNCVQSELGVGFPYKNSRMDNETSCFYRTMNEQQSVRGEDESLNMFMSNFTSLIGRQPRPHEEIMVGDDHHGEHDWVNMEIKRTFENYHIAQNANGGSVEENFQGFWGDNNNVLHYGNIMNLNDTPKENEQHQSPLSVWDLAYEDTSE</sequence>
<evidence type="ECO:0000256" key="4">
    <source>
        <dbReference type="ARBA" id="ARBA00023242"/>
    </source>
</evidence>
<comment type="caution">
    <text evidence="7">The sequence shown here is derived from an EMBL/GenBank/DDBJ whole genome shotgun (WGS) entry which is preliminary data.</text>
</comment>
<evidence type="ECO:0000256" key="1">
    <source>
        <dbReference type="ARBA" id="ARBA00004123"/>
    </source>
</evidence>
<dbReference type="EMBL" id="JAIVGD010000015">
    <property type="protein sequence ID" value="KAH0758207.1"/>
    <property type="molecule type" value="Genomic_DNA"/>
</dbReference>
<evidence type="ECO:0000313" key="7">
    <source>
        <dbReference type="EMBL" id="KAH0758207.1"/>
    </source>
</evidence>
<comment type="subcellular location">
    <subcellularLocation>
        <location evidence="1">Nucleus</location>
    </subcellularLocation>
</comment>
<dbReference type="InterPro" id="IPR023278">
    <property type="entry name" value="Ethylene_insens-like_DNA-bd"/>
</dbReference>
<evidence type="ECO:0000256" key="3">
    <source>
        <dbReference type="ARBA" id="ARBA00022745"/>
    </source>
</evidence>
<name>A0ABQ7V2B6_SOLTU</name>
<evidence type="ECO:0000259" key="6">
    <source>
        <dbReference type="Pfam" id="PF04873"/>
    </source>
</evidence>
<keyword evidence="4" id="KW-0539">Nucleus</keyword>
<keyword evidence="3" id="KW-0936">Ethylene signaling pathway</keyword>
<dbReference type="InterPro" id="IPR047091">
    <property type="entry name" value="EIN3-like_DNA-bd"/>
</dbReference>
<dbReference type="SUPFAM" id="SSF116768">
    <property type="entry name" value="DNA-binding domain of EIN3-like"/>
    <property type="match status" value="1"/>
</dbReference>
<evidence type="ECO:0000256" key="5">
    <source>
        <dbReference type="SAM" id="MobiDB-lite"/>
    </source>
</evidence>
<dbReference type="PANTHER" id="PTHR33305:SF29">
    <property type="entry name" value="ETHYLENE INSENSITIVE 3-LIKE 5 PROTEIN"/>
    <property type="match status" value="1"/>
</dbReference>
<feature type="domain" description="Ethylene insensitive 3-like DNA-binding" evidence="6">
    <location>
        <begin position="21"/>
        <end position="270"/>
    </location>
</feature>
<comment type="similarity">
    <text evidence="2">Belongs to the EIN3 family.</text>
</comment>
<organism evidence="7 8">
    <name type="scientific">Solanum tuberosum</name>
    <name type="common">Potato</name>
    <dbReference type="NCBI Taxonomy" id="4113"/>
    <lineage>
        <taxon>Eukaryota</taxon>
        <taxon>Viridiplantae</taxon>
        <taxon>Streptophyta</taxon>
        <taxon>Embryophyta</taxon>
        <taxon>Tracheophyta</taxon>
        <taxon>Spermatophyta</taxon>
        <taxon>Magnoliopsida</taxon>
        <taxon>eudicotyledons</taxon>
        <taxon>Gunneridae</taxon>
        <taxon>Pentapetalae</taxon>
        <taxon>asterids</taxon>
        <taxon>lamiids</taxon>
        <taxon>Solanales</taxon>
        <taxon>Solanaceae</taxon>
        <taxon>Solanoideae</taxon>
        <taxon>Solaneae</taxon>
        <taxon>Solanum</taxon>
    </lineage>
</organism>
<gene>
    <name evidence="7" type="ORF">KY290_021700</name>
</gene>
<dbReference type="Gene3D" id="1.10.3180.10">
    <property type="entry name" value="DNA-binding domain of EIN3-like"/>
    <property type="match status" value="2"/>
</dbReference>
<dbReference type="Pfam" id="PF04873">
    <property type="entry name" value="EIN3_DNA-bd"/>
    <property type="match status" value="1"/>
</dbReference>
<dbReference type="PANTHER" id="PTHR33305">
    <property type="entry name" value="ETHYLENE INSENSITIVE 3-LIKE 2 PROTEIN"/>
    <property type="match status" value="1"/>
</dbReference>
<accession>A0ABQ7V2B6</accession>
<dbReference type="Proteomes" id="UP000826656">
    <property type="component" value="Unassembled WGS sequence"/>
</dbReference>
<feature type="region of interest" description="Disordered" evidence="5">
    <location>
        <begin position="48"/>
        <end position="71"/>
    </location>
</feature>
<evidence type="ECO:0000256" key="2">
    <source>
        <dbReference type="ARBA" id="ARBA00009416"/>
    </source>
</evidence>
<reference evidence="7 8" key="1">
    <citation type="journal article" date="2021" name="bioRxiv">
        <title>Chromosome-scale and haplotype-resolved genome assembly of a tetraploid potato cultivar.</title>
        <authorList>
            <person name="Sun H."/>
            <person name="Jiao W.-B."/>
            <person name="Krause K."/>
            <person name="Campoy J.A."/>
            <person name="Goel M."/>
            <person name="Folz-Donahue K."/>
            <person name="Kukat C."/>
            <person name="Huettel B."/>
            <person name="Schneeberger K."/>
        </authorList>
    </citation>
    <scope>NUCLEOTIDE SEQUENCE [LARGE SCALE GENOMIC DNA]</scope>
    <source>
        <strain evidence="7">SolTubOtavaFocal</strain>
        <tissue evidence="7">Leaves</tissue>
    </source>
</reference>